<dbReference type="PANTHER" id="PTHR12428:SF65">
    <property type="entry name" value="CYTOCHROME C OXIDASE ASSEMBLY PROTEIN COX18, MITOCHONDRIAL"/>
    <property type="match status" value="1"/>
</dbReference>
<dbReference type="CDD" id="cd20070">
    <property type="entry name" value="5TM_YidC_Alb3"/>
    <property type="match status" value="1"/>
</dbReference>
<feature type="transmembrane region" description="Helical" evidence="15">
    <location>
        <begin position="363"/>
        <end position="382"/>
    </location>
</feature>
<dbReference type="PANTHER" id="PTHR12428">
    <property type="entry name" value="OXA1"/>
    <property type="match status" value="1"/>
</dbReference>
<dbReference type="STRING" id="693977.Deipr_1991"/>
<evidence type="ECO:0000256" key="8">
    <source>
        <dbReference type="ARBA" id="ARBA00022989"/>
    </source>
</evidence>
<proteinExistence type="inferred from homology"/>
<dbReference type="GO" id="GO:0005886">
    <property type="term" value="C:plasma membrane"/>
    <property type="evidence" value="ECO:0007669"/>
    <property type="project" value="UniProtKB-SubCell"/>
</dbReference>
<dbReference type="EMBL" id="CP002536">
    <property type="protein sequence ID" value="ADY27122.1"/>
    <property type="molecule type" value="Genomic_DNA"/>
</dbReference>
<evidence type="ECO:0000313" key="18">
    <source>
        <dbReference type="Proteomes" id="UP000007718"/>
    </source>
</evidence>
<dbReference type="AlphaFoldDB" id="F0RMQ4"/>
<feature type="transmembrane region" description="Helical" evidence="15">
    <location>
        <begin position="473"/>
        <end position="492"/>
    </location>
</feature>
<evidence type="ECO:0000256" key="3">
    <source>
        <dbReference type="ARBA" id="ARBA00015325"/>
    </source>
</evidence>
<feature type="region of interest" description="Disordered" evidence="14">
    <location>
        <begin position="1"/>
        <end position="21"/>
    </location>
</feature>
<evidence type="ECO:0000256" key="14">
    <source>
        <dbReference type="SAM" id="MobiDB-lite"/>
    </source>
</evidence>
<dbReference type="Proteomes" id="UP000007718">
    <property type="component" value="Chromosome"/>
</dbReference>
<dbReference type="Pfam" id="PF02096">
    <property type="entry name" value="60KD_IMP"/>
    <property type="match status" value="1"/>
</dbReference>
<comment type="subcellular location">
    <subcellularLocation>
        <location evidence="1">Cell membrane</location>
        <topology evidence="1">Multi-pass membrane protein</topology>
    </subcellularLocation>
    <subcellularLocation>
        <location evidence="13">Membrane</location>
        <topology evidence="13">Multi-pass membrane protein</topology>
    </subcellularLocation>
</comment>
<keyword evidence="5" id="KW-1003">Cell membrane</keyword>
<name>F0RMQ4_DEIPM</name>
<dbReference type="InterPro" id="IPR001708">
    <property type="entry name" value="YidC/ALB3/OXA1/COX18"/>
</dbReference>
<feature type="transmembrane region" description="Helical" evidence="15">
    <location>
        <begin position="431"/>
        <end position="453"/>
    </location>
</feature>
<evidence type="ECO:0000256" key="10">
    <source>
        <dbReference type="ARBA" id="ARBA00023186"/>
    </source>
</evidence>
<feature type="domain" description="Membrane insertase YidC/Oxa/ALB C-terminal" evidence="16">
    <location>
        <begin position="363"/>
        <end position="541"/>
    </location>
</feature>
<dbReference type="NCBIfam" id="TIGR03592">
    <property type="entry name" value="yidC_oxa1_cterm"/>
    <property type="match status" value="1"/>
</dbReference>
<reference evidence="18" key="1">
    <citation type="submission" date="2011-02" db="EMBL/GenBank/DDBJ databases">
        <title>The complete sequence of chromosome of Deinococcus proteolyticus DSM 20540.</title>
        <authorList>
            <consortium name="US DOE Joint Genome Institute (JGI-PGF)"/>
            <person name="Lucas S."/>
            <person name="Copeland A."/>
            <person name="Lapidus A."/>
            <person name="Bruce D."/>
            <person name="Goodwin L."/>
            <person name="Pitluck S."/>
            <person name="Kyrpides N."/>
            <person name="Mavromatis K."/>
            <person name="Pagani I."/>
            <person name="Ivanova N."/>
            <person name="Ovchinnikova G."/>
            <person name="Zeytun A."/>
            <person name="Detter J.C."/>
            <person name="Han C."/>
            <person name="Land M."/>
            <person name="Hauser L."/>
            <person name="Markowitz V."/>
            <person name="Cheng J.-F."/>
            <person name="Hugenholtz P."/>
            <person name="Woyke T."/>
            <person name="Wu D."/>
            <person name="Pukall R."/>
            <person name="Steenblock K."/>
            <person name="Brambilla E."/>
            <person name="Klenk H.-P."/>
            <person name="Eisen J.A."/>
        </authorList>
    </citation>
    <scope>NUCLEOTIDE SEQUENCE [LARGE SCALE GENOMIC DNA]</scope>
    <source>
        <strain evidence="18">ATCC 35074 / DSM 20540 / JCM 6276 / NBRC 101906 / NCIMB 13154 / VKM Ac-1939 / CCM 2703 / MRP</strain>
    </source>
</reference>
<organism evidence="17 18">
    <name type="scientific">Deinococcus proteolyticus (strain ATCC 35074 / DSM 20540 / JCM 6276 / NBRC 101906 / NCIMB 13154 / VKM Ac-1939 / CCM 2703 / MRP)</name>
    <dbReference type="NCBI Taxonomy" id="693977"/>
    <lineage>
        <taxon>Bacteria</taxon>
        <taxon>Thermotogati</taxon>
        <taxon>Deinococcota</taxon>
        <taxon>Deinococci</taxon>
        <taxon>Deinococcales</taxon>
        <taxon>Deinococcaceae</taxon>
        <taxon>Deinococcus</taxon>
    </lineage>
</organism>
<evidence type="ECO:0000256" key="15">
    <source>
        <dbReference type="SAM" id="Phobius"/>
    </source>
</evidence>
<dbReference type="InterPro" id="IPR047196">
    <property type="entry name" value="YidC_ALB_C"/>
</dbReference>
<dbReference type="InterPro" id="IPR028055">
    <property type="entry name" value="YidC/Oxa/ALB_C"/>
</dbReference>
<dbReference type="HOGENOM" id="CLU_552889_0_0_0"/>
<dbReference type="KEGG" id="dpt:Deipr_1991"/>
<evidence type="ECO:0000256" key="4">
    <source>
        <dbReference type="ARBA" id="ARBA00022448"/>
    </source>
</evidence>
<evidence type="ECO:0000256" key="12">
    <source>
        <dbReference type="ARBA" id="ARBA00033342"/>
    </source>
</evidence>
<dbReference type="InterPro" id="IPR038221">
    <property type="entry name" value="YidC_periplasmic_sf"/>
</dbReference>
<sequence length="576" mass="63175">MPPGGRPDFREPGGLWPRTGAQKLNRTDHSERLFILALSPAGAGGQPESENMTKKLLLIAGGALLLTGCGSTGPIPPFGHTLTQDWITADFDGQQGSESISRTNLADIVFNNKGEIIGWYVKNYAGSPYIKENADGTYDFTALQNERGIINLVNGPALQIQAENLDPKAPVTAQEPQLSNNGETNEQVAVFRYEQGGVPVTKTVTIHTRNYLINVKTEVGGGTQNYQMLLPGLGNDGNPRVRALPQVGEVATVQGAGVTTVENIRYAAMQHVPPNQMSPAILVRPEGGTRVDAQMTGGSNALLTLGLSGNSSVDVYGGRNELIHLKQTGFYGMPGVFDPNWFGHISLAIVSLMELLHRLVGDWGIVILLIAVLLRLVMWPVMQAQARTTAKMQVLQPKMKEIQDRYKDAKDLESQRAMQMEMAALYKEHNFNPAGCLSSFLPLPVLIALWSTIRNFEFDSGFLWMPDLAIPDPLWILPALYLIVNMGQLWVSTRRTPEMFKQQAFMYLFFVYFALIFPAGVSIYLIISTAIGILQQFIVNKQVEVELARSGQTVQKTAPAASAKRKNSRVIDAPKD</sequence>
<evidence type="ECO:0000256" key="11">
    <source>
        <dbReference type="ARBA" id="ARBA00033245"/>
    </source>
</evidence>
<evidence type="ECO:0000313" key="17">
    <source>
        <dbReference type="EMBL" id="ADY27122.1"/>
    </source>
</evidence>
<keyword evidence="6 13" id="KW-0812">Transmembrane</keyword>
<evidence type="ECO:0000256" key="7">
    <source>
        <dbReference type="ARBA" id="ARBA00022927"/>
    </source>
</evidence>
<comment type="similarity">
    <text evidence="2">Belongs to the OXA1/ALB3/YidC family. Type 1 subfamily.</text>
</comment>
<keyword evidence="9 15" id="KW-0472">Membrane</keyword>
<feature type="transmembrane region" description="Helical" evidence="15">
    <location>
        <begin position="504"/>
        <end position="527"/>
    </location>
</feature>
<keyword evidence="10" id="KW-0143">Chaperone</keyword>
<accession>F0RMQ4</accession>
<protein>
    <recommendedName>
        <fullName evidence="3">Membrane protein insertase YidC</fullName>
    </recommendedName>
    <alternativeName>
        <fullName evidence="12">Foldase YidC</fullName>
    </alternativeName>
    <alternativeName>
        <fullName evidence="11">Membrane integrase YidC</fullName>
    </alternativeName>
</protein>
<dbReference type="PRINTS" id="PR00701">
    <property type="entry name" value="60KDINNERMP"/>
</dbReference>
<evidence type="ECO:0000256" key="5">
    <source>
        <dbReference type="ARBA" id="ARBA00022475"/>
    </source>
</evidence>
<reference evidence="17 18" key="2">
    <citation type="journal article" date="2012" name="Stand. Genomic Sci.">
        <title>Complete genome sequence of the orange-red pigmented, radioresistant Deinococcus proteolyticus type strain (MRP(T)).</title>
        <authorList>
            <person name="Copeland A."/>
            <person name="Zeytun A."/>
            <person name="Yassawong M."/>
            <person name="Nolan M."/>
            <person name="Lucas S."/>
            <person name="Hammon N."/>
            <person name="Deshpande S."/>
            <person name="Cheng J.F."/>
            <person name="Han C."/>
            <person name="Tapia R."/>
            <person name="Goodwin L.A."/>
            <person name="Pitluck S."/>
            <person name="Mavromatis K."/>
            <person name="Liolios K."/>
            <person name="Pagani I."/>
            <person name="Ivanova N."/>
            <person name="Mikhailova N."/>
            <person name="Pati A."/>
            <person name="Chen A."/>
            <person name="Palaniappan K."/>
            <person name="Land M."/>
            <person name="Hauser L."/>
            <person name="Jeffries C.D."/>
            <person name="Brambilla E.M."/>
            <person name="Rohde M."/>
            <person name="Sikorski J."/>
            <person name="Pukall R."/>
            <person name="Goker M."/>
            <person name="Detter J.C."/>
            <person name="Woyke T."/>
            <person name="Bristow J."/>
            <person name="Eisen J.A."/>
            <person name="Markowitz V."/>
            <person name="Hugenholtz P."/>
            <person name="Kyrpides N.C."/>
            <person name="Klenk H.P."/>
            <person name="Lapidus A."/>
        </authorList>
    </citation>
    <scope>NUCLEOTIDE SEQUENCE [LARGE SCALE GENOMIC DNA]</scope>
    <source>
        <strain evidence="18">ATCC 35074 / DSM 20540 / JCM 6276 / NBRC 101906 / NCIMB 13154 / VKM Ac-1939 / CCM 2703 / MRP</strain>
    </source>
</reference>
<evidence type="ECO:0000256" key="13">
    <source>
        <dbReference type="RuleBase" id="RU003945"/>
    </source>
</evidence>
<evidence type="ECO:0000256" key="9">
    <source>
        <dbReference type="ARBA" id="ARBA00023136"/>
    </source>
</evidence>
<gene>
    <name evidence="17" type="ordered locus">Deipr_1991</name>
</gene>
<evidence type="ECO:0000256" key="1">
    <source>
        <dbReference type="ARBA" id="ARBA00004651"/>
    </source>
</evidence>
<evidence type="ECO:0000256" key="2">
    <source>
        <dbReference type="ARBA" id="ARBA00010527"/>
    </source>
</evidence>
<keyword evidence="18" id="KW-1185">Reference proteome</keyword>
<evidence type="ECO:0000256" key="6">
    <source>
        <dbReference type="ARBA" id="ARBA00022692"/>
    </source>
</evidence>
<keyword evidence="8 15" id="KW-1133">Transmembrane helix</keyword>
<dbReference type="GO" id="GO:0051205">
    <property type="term" value="P:protein insertion into membrane"/>
    <property type="evidence" value="ECO:0007669"/>
    <property type="project" value="TreeGrafter"/>
</dbReference>
<dbReference type="GO" id="GO:0032977">
    <property type="term" value="F:membrane insertase activity"/>
    <property type="evidence" value="ECO:0007669"/>
    <property type="project" value="InterPro"/>
</dbReference>
<dbReference type="Gene3D" id="2.70.98.90">
    <property type="match status" value="1"/>
</dbReference>
<keyword evidence="7" id="KW-0653">Protein transport</keyword>
<keyword evidence="4" id="KW-0813">Transport</keyword>
<dbReference type="eggNOG" id="COG0706">
    <property type="taxonomic scope" value="Bacteria"/>
</dbReference>
<dbReference type="GO" id="GO:0015031">
    <property type="term" value="P:protein transport"/>
    <property type="evidence" value="ECO:0007669"/>
    <property type="project" value="UniProtKB-KW"/>
</dbReference>
<evidence type="ECO:0000259" key="16">
    <source>
        <dbReference type="Pfam" id="PF02096"/>
    </source>
</evidence>